<comment type="similarity">
    <text evidence="7">Belongs to the protein kinase superfamily.</text>
</comment>
<sequence>MERLMQIIKDNRHVAIKKDRSVRDLYNLSEIVGRGKFGVVYRCREKSTGLTFAAKFVKTTKKEDRKDVEREMEIMRMLQHPRLLQLYDAFDDGKHEMCLILELIEGGELFERVIDDDFVLTERACAIFMRQICEGVQFMHSKNVLHLDMKPENVLCLTRTGNRIKLIDFGLARRFDPARPLQVLFGTPEFVAPEVVNFEPVGYGTDMWSLGVICYVLLSGLSPFMGDTDMETMSNVVIAEYDFNDAAFDEISEDAKDFIRKLLIKKKEDRMRVEESLKHPWIQGISRGKNPSRRRDSLDQAKENLRDFVVRWSESPRHSVNLSSIKEELRGIHVSLSATGDAFLHGARKGSAESSCSVDSDASRLCTASPSTKKRRIQRREQEGVLSFVEPHRTTSTYRSEESLLRFSKRLMPGEALEHAWIKGTSKAEGEKPLPDLNKAQLKRYVVRRRWRKGRNCLIALKRMGATWEKLRKGSL</sequence>
<evidence type="ECO:0000259" key="8">
    <source>
        <dbReference type="PROSITE" id="PS50011"/>
    </source>
</evidence>
<keyword evidence="2" id="KW-0808">Transferase</keyword>
<keyword evidence="5 6" id="KW-0067">ATP-binding</keyword>
<dbReference type="Gene3D" id="1.10.510.10">
    <property type="entry name" value="Transferase(Phosphotransferase) domain 1"/>
    <property type="match status" value="1"/>
</dbReference>
<dbReference type="AlphaFoldDB" id="A0A7R9AD97"/>
<dbReference type="GO" id="GO:0004674">
    <property type="term" value="F:protein serine/threonine kinase activity"/>
    <property type="evidence" value="ECO:0007669"/>
    <property type="project" value="UniProtKB-KW"/>
</dbReference>
<dbReference type="EMBL" id="CAJPEV010004071">
    <property type="protein sequence ID" value="CAG0901107.1"/>
    <property type="molecule type" value="Genomic_DNA"/>
</dbReference>
<protein>
    <recommendedName>
        <fullName evidence="8">Protein kinase domain-containing protein</fullName>
    </recommendedName>
</protein>
<dbReference type="SUPFAM" id="SSF56112">
    <property type="entry name" value="Protein kinase-like (PK-like)"/>
    <property type="match status" value="1"/>
</dbReference>
<dbReference type="InterPro" id="IPR000719">
    <property type="entry name" value="Prot_kinase_dom"/>
</dbReference>
<dbReference type="InterPro" id="IPR011009">
    <property type="entry name" value="Kinase-like_dom_sf"/>
</dbReference>
<evidence type="ECO:0000313" key="9">
    <source>
        <dbReference type="EMBL" id="CAD7252056.1"/>
    </source>
</evidence>
<dbReference type="Proteomes" id="UP000677054">
    <property type="component" value="Unassembled WGS sequence"/>
</dbReference>
<evidence type="ECO:0000256" key="7">
    <source>
        <dbReference type="RuleBase" id="RU000304"/>
    </source>
</evidence>
<evidence type="ECO:0000256" key="5">
    <source>
        <dbReference type="ARBA" id="ARBA00022840"/>
    </source>
</evidence>
<dbReference type="FunFam" id="3.30.200.20:FF:000042">
    <property type="entry name" value="Aurora kinase A"/>
    <property type="match status" value="1"/>
</dbReference>
<evidence type="ECO:0000313" key="10">
    <source>
        <dbReference type="Proteomes" id="UP000677054"/>
    </source>
</evidence>
<proteinExistence type="inferred from homology"/>
<feature type="binding site" evidence="6">
    <location>
        <position position="55"/>
    </location>
    <ligand>
        <name>ATP</name>
        <dbReference type="ChEBI" id="CHEBI:30616"/>
    </ligand>
</feature>
<evidence type="ECO:0000256" key="4">
    <source>
        <dbReference type="ARBA" id="ARBA00022777"/>
    </source>
</evidence>
<name>A0A7R9AD97_9CRUS</name>
<evidence type="ECO:0000256" key="2">
    <source>
        <dbReference type="ARBA" id="ARBA00022679"/>
    </source>
</evidence>
<dbReference type="CDD" id="cd14103">
    <property type="entry name" value="STKc_MLCK"/>
    <property type="match status" value="1"/>
</dbReference>
<dbReference type="InterPro" id="IPR017441">
    <property type="entry name" value="Protein_kinase_ATP_BS"/>
</dbReference>
<dbReference type="PANTHER" id="PTHR24342">
    <property type="entry name" value="SERINE/THREONINE-PROTEIN KINASE 17"/>
    <property type="match status" value="1"/>
</dbReference>
<dbReference type="GO" id="GO:0043065">
    <property type="term" value="P:positive regulation of apoptotic process"/>
    <property type="evidence" value="ECO:0007669"/>
    <property type="project" value="TreeGrafter"/>
</dbReference>
<keyword evidence="10" id="KW-1185">Reference proteome</keyword>
<keyword evidence="3 6" id="KW-0547">Nucleotide-binding</keyword>
<dbReference type="PROSITE" id="PS50011">
    <property type="entry name" value="PROTEIN_KINASE_DOM"/>
    <property type="match status" value="1"/>
</dbReference>
<reference evidence="9" key="1">
    <citation type="submission" date="2020-11" db="EMBL/GenBank/DDBJ databases">
        <authorList>
            <person name="Tran Van P."/>
        </authorList>
    </citation>
    <scope>NUCLEOTIDE SEQUENCE</scope>
</reference>
<organism evidence="9">
    <name type="scientific">Darwinula stevensoni</name>
    <dbReference type="NCBI Taxonomy" id="69355"/>
    <lineage>
        <taxon>Eukaryota</taxon>
        <taxon>Metazoa</taxon>
        <taxon>Ecdysozoa</taxon>
        <taxon>Arthropoda</taxon>
        <taxon>Crustacea</taxon>
        <taxon>Oligostraca</taxon>
        <taxon>Ostracoda</taxon>
        <taxon>Podocopa</taxon>
        <taxon>Podocopida</taxon>
        <taxon>Darwinulocopina</taxon>
        <taxon>Darwinuloidea</taxon>
        <taxon>Darwinulidae</taxon>
        <taxon>Darwinula</taxon>
    </lineage>
</organism>
<dbReference type="GO" id="GO:0035556">
    <property type="term" value="P:intracellular signal transduction"/>
    <property type="evidence" value="ECO:0007669"/>
    <property type="project" value="TreeGrafter"/>
</dbReference>
<dbReference type="Pfam" id="PF00069">
    <property type="entry name" value="Pkinase"/>
    <property type="match status" value="1"/>
</dbReference>
<dbReference type="SMART" id="SM00220">
    <property type="entry name" value="S_TKc"/>
    <property type="match status" value="1"/>
</dbReference>
<dbReference type="FunFam" id="1.10.510.10:FF:000594">
    <property type="entry name" value="Myosin light chain kinase isoform-III"/>
    <property type="match status" value="1"/>
</dbReference>
<dbReference type="PROSITE" id="PS00108">
    <property type="entry name" value="PROTEIN_KINASE_ST"/>
    <property type="match status" value="1"/>
</dbReference>
<gene>
    <name evidence="9" type="ORF">DSTB1V02_LOCUS11817</name>
</gene>
<dbReference type="PANTHER" id="PTHR24342:SF20">
    <property type="entry name" value="MYOSIN LIGHT CHAIN KINASE, SMOOTH MUSCLE"/>
    <property type="match status" value="1"/>
</dbReference>
<dbReference type="GO" id="GO:0005634">
    <property type="term" value="C:nucleus"/>
    <property type="evidence" value="ECO:0007669"/>
    <property type="project" value="TreeGrafter"/>
</dbReference>
<keyword evidence="1 7" id="KW-0723">Serine/threonine-protein kinase</keyword>
<keyword evidence="4" id="KW-0418">Kinase</keyword>
<dbReference type="OrthoDB" id="504170at2759"/>
<evidence type="ECO:0000256" key="1">
    <source>
        <dbReference type="ARBA" id="ARBA00022527"/>
    </source>
</evidence>
<dbReference type="EMBL" id="LR903588">
    <property type="protein sequence ID" value="CAD7252056.1"/>
    <property type="molecule type" value="Genomic_DNA"/>
</dbReference>
<dbReference type="Gene3D" id="3.30.200.20">
    <property type="entry name" value="Phosphorylase Kinase, domain 1"/>
    <property type="match status" value="1"/>
</dbReference>
<evidence type="ECO:0000256" key="3">
    <source>
        <dbReference type="ARBA" id="ARBA00022741"/>
    </source>
</evidence>
<feature type="domain" description="Protein kinase" evidence="8">
    <location>
        <begin position="26"/>
        <end position="282"/>
    </location>
</feature>
<dbReference type="PROSITE" id="PS00107">
    <property type="entry name" value="PROTEIN_KINASE_ATP"/>
    <property type="match status" value="1"/>
</dbReference>
<dbReference type="GO" id="GO:0005524">
    <property type="term" value="F:ATP binding"/>
    <property type="evidence" value="ECO:0007669"/>
    <property type="project" value="UniProtKB-UniRule"/>
</dbReference>
<evidence type="ECO:0000256" key="6">
    <source>
        <dbReference type="PROSITE-ProRule" id="PRU10141"/>
    </source>
</evidence>
<dbReference type="InterPro" id="IPR008271">
    <property type="entry name" value="Ser/Thr_kinase_AS"/>
</dbReference>
<accession>A0A7R9AD97</accession>